<evidence type="ECO:0000256" key="8">
    <source>
        <dbReference type="ARBA" id="ARBA00022824"/>
    </source>
</evidence>
<dbReference type="AlphaFoldDB" id="A0A2Y9NCP5"/>
<evidence type="ECO:0000256" key="3">
    <source>
        <dbReference type="ARBA" id="ARBA00004406"/>
    </source>
</evidence>
<keyword evidence="11" id="KW-0408">Iron</keyword>
<sequence length="104" mass="11828">MTEFETISTCLYWSFLYLIHYPEIQAKIQEEIDGNIGMKSTRFEDRKILPSTEAFINEIFRHASFLPFTILHCEGGGMSLTPCGNRQSRMQCLSPGISKGQTTS</sequence>
<proteinExistence type="inferred from homology"/>
<keyword evidence="10" id="KW-0560">Oxidoreductase</keyword>
<evidence type="ECO:0000256" key="1">
    <source>
        <dbReference type="ARBA" id="ARBA00001971"/>
    </source>
</evidence>
<dbReference type="KEGG" id="dle:111174599"/>
<organism evidence="13 14">
    <name type="scientific">Delphinapterus leucas</name>
    <name type="common">Beluga whale</name>
    <dbReference type="NCBI Taxonomy" id="9749"/>
    <lineage>
        <taxon>Eukaryota</taxon>
        <taxon>Metazoa</taxon>
        <taxon>Chordata</taxon>
        <taxon>Craniata</taxon>
        <taxon>Vertebrata</taxon>
        <taxon>Euteleostomi</taxon>
        <taxon>Mammalia</taxon>
        <taxon>Eutheria</taxon>
        <taxon>Laurasiatheria</taxon>
        <taxon>Artiodactyla</taxon>
        <taxon>Whippomorpha</taxon>
        <taxon>Cetacea</taxon>
        <taxon>Odontoceti</taxon>
        <taxon>Monodontidae</taxon>
        <taxon>Delphinapterus</taxon>
    </lineage>
</organism>
<dbReference type="GO" id="GO:0004508">
    <property type="term" value="F:steroid 17-alpha-monooxygenase activity"/>
    <property type="evidence" value="ECO:0007669"/>
    <property type="project" value="TreeGrafter"/>
</dbReference>
<dbReference type="InterPro" id="IPR002401">
    <property type="entry name" value="Cyt_P450_E_grp-I"/>
</dbReference>
<evidence type="ECO:0000256" key="11">
    <source>
        <dbReference type="ARBA" id="ARBA00023004"/>
    </source>
</evidence>
<evidence type="ECO:0000256" key="2">
    <source>
        <dbReference type="ARBA" id="ARBA00004174"/>
    </source>
</evidence>
<dbReference type="Gene3D" id="1.10.630.10">
    <property type="entry name" value="Cytochrome P450"/>
    <property type="match status" value="1"/>
</dbReference>
<evidence type="ECO:0000313" key="14">
    <source>
        <dbReference type="RefSeq" id="XP_022429212.1"/>
    </source>
</evidence>
<keyword evidence="9" id="KW-0492">Microsome</keyword>
<dbReference type="STRING" id="9749.A0A2Y9NCP5"/>
<dbReference type="RefSeq" id="XP_022429212.1">
    <property type="nucleotide sequence ID" value="XM_022573504.2"/>
</dbReference>
<accession>A0A2Y9NCP5</accession>
<dbReference type="InterPro" id="IPR036396">
    <property type="entry name" value="Cyt_P450_sf"/>
</dbReference>
<dbReference type="Pfam" id="PF00067">
    <property type="entry name" value="p450"/>
    <property type="match status" value="1"/>
</dbReference>
<name>A0A2Y9NCP5_DELLE</name>
<dbReference type="PRINTS" id="PR00463">
    <property type="entry name" value="EP450I"/>
</dbReference>
<dbReference type="PANTHER" id="PTHR24289:SF21">
    <property type="entry name" value="CYTOCHROME P450 1A"/>
    <property type="match status" value="1"/>
</dbReference>
<evidence type="ECO:0000256" key="7">
    <source>
        <dbReference type="ARBA" id="ARBA00022723"/>
    </source>
</evidence>
<evidence type="ECO:0000256" key="6">
    <source>
        <dbReference type="ARBA" id="ARBA00022617"/>
    </source>
</evidence>
<dbReference type="GeneID" id="111174599"/>
<dbReference type="PANTHER" id="PTHR24289">
    <property type="entry name" value="STEROID 17-ALPHA-HYDROXYLASE/17,20 LYASE"/>
    <property type="match status" value="1"/>
</dbReference>
<evidence type="ECO:0000313" key="13">
    <source>
        <dbReference type="Proteomes" id="UP000248483"/>
    </source>
</evidence>
<reference evidence="14" key="1">
    <citation type="submission" date="2025-08" db="UniProtKB">
        <authorList>
            <consortium name="RefSeq"/>
        </authorList>
    </citation>
    <scope>IDENTIFICATION</scope>
    <source>
        <tissue evidence="14">Blood</tissue>
    </source>
</reference>
<dbReference type="GO" id="GO:0042448">
    <property type="term" value="P:progesterone metabolic process"/>
    <property type="evidence" value="ECO:0007669"/>
    <property type="project" value="TreeGrafter"/>
</dbReference>
<dbReference type="SUPFAM" id="SSF48264">
    <property type="entry name" value="Cytochrome P450"/>
    <property type="match status" value="1"/>
</dbReference>
<dbReference type="GO" id="GO:0005506">
    <property type="term" value="F:iron ion binding"/>
    <property type="evidence" value="ECO:0007669"/>
    <property type="project" value="InterPro"/>
</dbReference>
<dbReference type="InterPro" id="IPR001128">
    <property type="entry name" value="Cyt_P450"/>
</dbReference>
<comment type="cofactor">
    <cofactor evidence="1">
        <name>heme</name>
        <dbReference type="ChEBI" id="CHEBI:30413"/>
    </cofactor>
</comment>
<protein>
    <recommendedName>
        <fullName evidence="5">unspecific monooxygenase</fullName>
        <ecNumber evidence="5">1.14.14.1</ecNumber>
    </recommendedName>
</protein>
<dbReference type="GO" id="GO:0005789">
    <property type="term" value="C:endoplasmic reticulum membrane"/>
    <property type="evidence" value="ECO:0007669"/>
    <property type="project" value="UniProtKB-SubCell"/>
</dbReference>
<evidence type="ECO:0000256" key="9">
    <source>
        <dbReference type="ARBA" id="ARBA00022848"/>
    </source>
</evidence>
<gene>
    <name evidence="14" type="primary">LOC111174599</name>
</gene>
<comment type="subcellular location">
    <subcellularLocation>
        <location evidence="3">Endoplasmic reticulum membrane</location>
        <topology evidence="3">Peripheral membrane protein</topology>
    </subcellularLocation>
    <subcellularLocation>
        <location evidence="2">Microsome membrane</location>
        <topology evidence="2">Peripheral membrane protein</topology>
    </subcellularLocation>
</comment>
<dbReference type="Proteomes" id="UP000248483">
    <property type="component" value="Unplaced"/>
</dbReference>
<evidence type="ECO:0000256" key="10">
    <source>
        <dbReference type="ARBA" id="ARBA00023002"/>
    </source>
</evidence>
<comment type="similarity">
    <text evidence="4">Belongs to the cytochrome P450 family.</text>
</comment>
<dbReference type="GO" id="GO:0042446">
    <property type="term" value="P:hormone biosynthetic process"/>
    <property type="evidence" value="ECO:0007669"/>
    <property type="project" value="TreeGrafter"/>
</dbReference>
<keyword evidence="7" id="KW-0479">Metal-binding</keyword>
<dbReference type="GO" id="GO:0020037">
    <property type="term" value="F:heme binding"/>
    <property type="evidence" value="ECO:0007669"/>
    <property type="project" value="InterPro"/>
</dbReference>
<evidence type="ECO:0000256" key="4">
    <source>
        <dbReference type="ARBA" id="ARBA00010617"/>
    </source>
</evidence>
<keyword evidence="12" id="KW-0503">Monooxygenase</keyword>
<keyword evidence="13" id="KW-1185">Reference proteome</keyword>
<keyword evidence="8" id="KW-0256">Endoplasmic reticulum</keyword>
<keyword evidence="6" id="KW-0349">Heme</keyword>
<evidence type="ECO:0000256" key="12">
    <source>
        <dbReference type="ARBA" id="ARBA00023033"/>
    </source>
</evidence>
<evidence type="ECO:0000256" key="5">
    <source>
        <dbReference type="ARBA" id="ARBA00012109"/>
    </source>
</evidence>
<dbReference type="EC" id="1.14.14.1" evidence="5"/>
<dbReference type="InParanoid" id="A0A2Y9NCP5"/>